<dbReference type="GO" id="GO:0009030">
    <property type="term" value="F:thiamine-phosphate kinase activity"/>
    <property type="evidence" value="ECO:0007669"/>
    <property type="project" value="UniProtKB-UniRule"/>
</dbReference>
<feature type="binding site" evidence="1">
    <location>
        <position position="66"/>
    </location>
    <ligand>
        <name>substrate</name>
    </ligand>
</feature>
<feature type="binding site" evidence="1">
    <location>
        <position position="88"/>
    </location>
    <ligand>
        <name>Mg(2+)</name>
        <dbReference type="ChEBI" id="CHEBI:18420"/>
        <label>4</label>
    </ligand>
</feature>
<dbReference type="Pfam" id="PF00586">
    <property type="entry name" value="AIRS"/>
    <property type="match status" value="1"/>
</dbReference>
<dbReference type="InterPro" id="IPR010918">
    <property type="entry name" value="PurM-like_C_dom"/>
</dbReference>
<feature type="binding site" evidence="1">
    <location>
        <position position="321"/>
    </location>
    <ligand>
        <name>substrate</name>
    </ligand>
</feature>
<dbReference type="NCBIfam" id="TIGR01379">
    <property type="entry name" value="thiL"/>
    <property type="match status" value="1"/>
</dbReference>
<comment type="miscellaneous">
    <text evidence="1">Reaction mechanism of ThiL seems to utilize a direct, inline transfer of the gamma-phosphate of ATP to TMP rather than a phosphorylated enzyme intermediate.</text>
</comment>
<feature type="binding site" evidence="1">
    <location>
        <position position="59"/>
    </location>
    <ligand>
        <name>Mg(2+)</name>
        <dbReference type="ChEBI" id="CHEBI:18420"/>
        <label>1</label>
    </ligand>
</feature>
<feature type="binding site" evidence="1">
    <location>
        <position position="88"/>
    </location>
    <ligand>
        <name>Mg(2+)</name>
        <dbReference type="ChEBI" id="CHEBI:18420"/>
        <label>2</label>
    </ligand>
</feature>
<keyword evidence="5" id="KW-1185">Reference proteome</keyword>
<comment type="caution">
    <text evidence="1">Lacks conserved residue(s) required for the propagation of feature annotation.</text>
</comment>
<dbReference type="Pfam" id="PF02769">
    <property type="entry name" value="AIRS_C"/>
    <property type="match status" value="1"/>
</dbReference>
<dbReference type="PANTHER" id="PTHR30270">
    <property type="entry name" value="THIAMINE-MONOPHOSPHATE KINASE"/>
    <property type="match status" value="1"/>
</dbReference>
<evidence type="ECO:0000313" key="4">
    <source>
        <dbReference type="EMBL" id="GGL50273.1"/>
    </source>
</evidence>
<dbReference type="GO" id="GO:0009228">
    <property type="term" value="P:thiamine biosynthetic process"/>
    <property type="evidence" value="ECO:0007669"/>
    <property type="project" value="UniProtKB-KW"/>
</dbReference>
<dbReference type="InterPro" id="IPR006283">
    <property type="entry name" value="ThiL-like"/>
</dbReference>
<dbReference type="GO" id="GO:0009229">
    <property type="term" value="P:thiamine diphosphate biosynthetic process"/>
    <property type="evidence" value="ECO:0007669"/>
    <property type="project" value="UniProtKB-UniRule"/>
</dbReference>
<dbReference type="GO" id="GO:0005524">
    <property type="term" value="F:ATP binding"/>
    <property type="evidence" value="ECO:0007669"/>
    <property type="project" value="UniProtKB-UniRule"/>
</dbReference>
<feature type="binding site" evidence="1">
    <location>
        <position position="88"/>
    </location>
    <ligand>
        <name>Mg(2+)</name>
        <dbReference type="ChEBI" id="CHEBI:18420"/>
        <label>3</label>
    </ligand>
</feature>
<dbReference type="PANTHER" id="PTHR30270:SF0">
    <property type="entry name" value="THIAMINE-MONOPHOSPHATE KINASE"/>
    <property type="match status" value="1"/>
</dbReference>
<feature type="binding site" evidence="1">
    <location>
        <position position="226"/>
    </location>
    <ligand>
        <name>Mg(2+)</name>
        <dbReference type="ChEBI" id="CHEBI:18420"/>
        <label>5</label>
    </ligand>
</feature>
<gene>
    <name evidence="1 4" type="primary">thiL</name>
    <name evidence="4" type="ORF">GCM10011575_05630</name>
</gene>
<dbReference type="GO" id="GO:0000287">
    <property type="term" value="F:magnesium ion binding"/>
    <property type="evidence" value="ECO:0007669"/>
    <property type="project" value="UniProtKB-UniRule"/>
</dbReference>
<feature type="domain" description="PurM-like N-terminal" evidence="2">
    <location>
        <begin position="42"/>
        <end position="152"/>
    </location>
</feature>
<evidence type="ECO:0000259" key="3">
    <source>
        <dbReference type="Pfam" id="PF02769"/>
    </source>
</evidence>
<dbReference type="Proteomes" id="UP000613840">
    <property type="component" value="Unassembled WGS sequence"/>
</dbReference>
<dbReference type="Gene3D" id="3.30.1330.10">
    <property type="entry name" value="PurM-like, N-terminal domain"/>
    <property type="match status" value="1"/>
</dbReference>
<dbReference type="CDD" id="cd02194">
    <property type="entry name" value="ThiL"/>
    <property type="match status" value="1"/>
</dbReference>
<dbReference type="InterPro" id="IPR036921">
    <property type="entry name" value="PurM-like_N_sf"/>
</dbReference>
<feature type="binding site" evidence="1">
    <location>
        <begin position="135"/>
        <end position="136"/>
    </location>
    <ligand>
        <name>ATP</name>
        <dbReference type="ChEBI" id="CHEBI:30616"/>
    </ligand>
</feature>
<feature type="binding site" evidence="1">
    <location>
        <position position="57"/>
    </location>
    <ligand>
        <name>Mg(2+)</name>
        <dbReference type="ChEBI" id="CHEBI:18420"/>
        <label>4</label>
    </ligand>
</feature>
<dbReference type="PIRSF" id="PIRSF005303">
    <property type="entry name" value="Thiam_monoph_kin"/>
    <property type="match status" value="1"/>
</dbReference>
<keyword evidence="1" id="KW-0808">Transferase</keyword>
<feature type="domain" description="PurM-like C-terminal" evidence="3">
    <location>
        <begin position="165"/>
        <end position="300"/>
    </location>
</feature>
<keyword evidence="1" id="KW-0067">ATP-binding</keyword>
<dbReference type="HAMAP" id="MF_02128">
    <property type="entry name" value="TMP_kinase"/>
    <property type="match status" value="1"/>
</dbReference>
<keyword evidence="1 4" id="KW-0418">Kinase</keyword>
<dbReference type="NCBIfam" id="NF004351">
    <property type="entry name" value="PRK05731.1-4"/>
    <property type="match status" value="1"/>
</dbReference>
<comment type="function">
    <text evidence="1">Catalyzes the ATP-dependent phosphorylation of thiamine-monophosphate (TMP) to form thiamine-pyrophosphate (TPP), the active form of vitamin B1.</text>
</comment>
<comment type="pathway">
    <text evidence="1">Cofactor biosynthesis; thiamine diphosphate biosynthesis; thiamine diphosphate from thiamine phosphate: step 1/1.</text>
</comment>
<dbReference type="EMBL" id="BMMZ01000001">
    <property type="protein sequence ID" value="GGL50273.1"/>
    <property type="molecule type" value="Genomic_DNA"/>
</dbReference>
<reference evidence="4" key="1">
    <citation type="journal article" date="2014" name="Int. J. Syst. Evol. Microbiol.">
        <title>Complete genome sequence of Corynebacterium casei LMG S-19264T (=DSM 44701T), isolated from a smear-ripened cheese.</title>
        <authorList>
            <consortium name="US DOE Joint Genome Institute (JGI-PGF)"/>
            <person name="Walter F."/>
            <person name="Albersmeier A."/>
            <person name="Kalinowski J."/>
            <person name="Ruckert C."/>
        </authorList>
    </citation>
    <scope>NUCLEOTIDE SEQUENCE</scope>
    <source>
        <strain evidence="4">CGMCC 4.7306</strain>
    </source>
</reference>
<comment type="similarity">
    <text evidence="1">Belongs to the thiamine-monophosphate kinase family.</text>
</comment>
<evidence type="ECO:0000259" key="2">
    <source>
        <dbReference type="Pfam" id="PF00586"/>
    </source>
</evidence>
<proteinExistence type="inferred from homology"/>
<keyword evidence="1" id="KW-0460">Magnesium</keyword>
<protein>
    <recommendedName>
        <fullName evidence="1">Thiamine-monophosphate kinase</fullName>
        <shortName evidence="1">TMP kinase</shortName>
        <shortName evidence="1">Thiamine-phosphate kinase</shortName>
        <ecNumber evidence="1">2.7.4.16</ecNumber>
    </recommendedName>
</protein>
<dbReference type="AlphaFoldDB" id="A0A917W198"/>
<dbReference type="SUPFAM" id="SSF55326">
    <property type="entry name" value="PurM N-terminal domain-like"/>
    <property type="match status" value="1"/>
</dbReference>
<feature type="binding site" evidence="1">
    <location>
        <position position="136"/>
    </location>
    <ligand>
        <name>Mg(2+)</name>
        <dbReference type="ChEBI" id="CHEBI:18420"/>
        <label>1</label>
    </ligand>
</feature>
<feature type="binding site" evidence="1">
    <location>
        <position position="223"/>
    </location>
    <ligand>
        <name>Mg(2+)</name>
        <dbReference type="ChEBI" id="CHEBI:18420"/>
        <label>3</label>
    </ligand>
</feature>
<feature type="binding site" evidence="1">
    <location>
        <position position="44"/>
    </location>
    <ligand>
        <name>Mg(2+)</name>
        <dbReference type="ChEBI" id="CHEBI:18420"/>
        <label>3</label>
    </ligand>
</feature>
<feature type="binding site" evidence="1">
    <location>
        <position position="44"/>
    </location>
    <ligand>
        <name>Mg(2+)</name>
        <dbReference type="ChEBI" id="CHEBI:18420"/>
        <label>4</label>
    </ligand>
</feature>
<dbReference type="SUPFAM" id="SSF56042">
    <property type="entry name" value="PurM C-terminal domain-like"/>
    <property type="match status" value="1"/>
</dbReference>
<sequence>MSLFSQPTTPGGPTLAEVGEFGLIDMITAGLPERSDVLIGPGDDGAVLTIDGPVVCSVDLLIEGVHFKTQWSPAESVGRKAIAVNVADIEAMGGTATGAVVGFAAPPDTPQAWVLDFARGLRAECDTTGVALLGGDITRSDEIAISVTVFGTLEGRAAVTRSGARPGDVVALCGRSGWAAAGWAVLGRGFRSPRAAVTAYQVPEVPYGQGKVAALAGATSMIDISDGLLADLGHIAERSGVSIDVHRDAFEVPDPLHAVAAATGSDPYILILTGGEDHGLAATFADGDVPQGWTVIGTVDEPADGPAVTVDGAAWDDSTGWDHYH</sequence>
<keyword evidence="1" id="KW-0784">Thiamine biosynthesis</keyword>
<keyword evidence="1" id="KW-0479">Metal-binding</keyword>
<keyword evidence="1" id="KW-0547">Nucleotide-binding</keyword>
<name>A0A917W198_9ACTN</name>
<evidence type="ECO:0000256" key="1">
    <source>
        <dbReference type="HAMAP-Rule" id="MF_02128"/>
    </source>
</evidence>
<evidence type="ECO:0000313" key="5">
    <source>
        <dbReference type="Proteomes" id="UP000613840"/>
    </source>
</evidence>
<feature type="binding site" evidence="1">
    <location>
        <position position="225"/>
    </location>
    <ligand>
        <name>ATP</name>
        <dbReference type="ChEBI" id="CHEBI:30616"/>
    </ligand>
</feature>
<dbReference type="EC" id="2.7.4.16" evidence="1"/>
<dbReference type="Gene3D" id="3.90.650.10">
    <property type="entry name" value="PurM-like C-terminal domain"/>
    <property type="match status" value="1"/>
</dbReference>
<dbReference type="InterPro" id="IPR016188">
    <property type="entry name" value="PurM-like_N"/>
</dbReference>
<feature type="binding site" evidence="1">
    <location>
        <position position="276"/>
    </location>
    <ligand>
        <name>substrate</name>
    </ligand>
</feature>
<feature type="binding site" evidence="1">
    <location>
        <position position="161"/>
    </location>
    <ligand>
        <name>ATP</name>
        <dbReference type="ChEBI" id="CHEBI:30616"/>
    </ligand>
</feature>
<reference evidence="4" key="2">
    <citation type="submission" date="2020-09" db="EMBL/GenBank/DDBJ databases">
        <authorList>
            <person name="Sun Q."/>
            <person name="Zhou Y."/>
        </authorList>
    </citation>
    <scope>NUCLEOTIDE SEQUENCE</scope>
    <source>
        <strain evidence="4">CGMCC 4.7306</strain>
    </source>
</reference>
<feature type="binding site" evidence="1">
    <location>
        <position position="59"/>
    </location>
    <ligand>
        <name>Mg(2+)</name>
        <dbReference type="ChEBI" id="CHEBI:18420"/>
        <label>2</label>
    </ligand>
</feature>
<dbReference type="InterPro" id="IPR036676">
    <property type="entry name" value="PurM-like_C_sf"/>
</dbReference>
<accession>A0A917W198</accession>
<comment type="caution">
    <text evidence="4">The sequence shown here is derived from an EMBL/GenBank/DDBJ whole genome shotgun (WGS) entry which is preliminary data.</text>
</comment>
<organism evidence="4 5">
    <name type="scientific">Microlunatus endophyticus</name>
    <dbReference type="NCBI Taxonomy" id="1716077"/>
    <lineage>
        <taxon>Bacteria</taxon>
        <taxon>Bacillati</taxon>
        <taxon>Actinomycetota</taxon>
        <taxon>Actinomycetes</taxon>
        <taxon>Propionibacteriales</taxon>
        <taxon>Propionibacteriaceae</taxon>
        <taxon>Microlunatus</taxon>
    </lineage>
</organism>
<comment type="catalytic activity">
    <reaction evidence="1">
        <text>thiamine phosphate + ATP = thiamine diphosphate + ADP</text>
        <dbReference type="Rhea" id="RHEA:15913"/>
        <dbReference type="ChEBI" id="CHEBI:30616"/>
        <dbReference type="ChEBI" id="CHEBI:37575"/>
        <dbReference type="ChEBI" id="CHEBI:58937"/>
        <dbReference type="ChEBI" id="CHEBI:456216"/>
        <dbReference type="EC" id="2.7.4.16"/>
    </reaction>
</comment>